<name>A0A815GW61_9BILA</name>
<dbReference type="EMBL" id="CAJNOU010007920">
    <property type="protein sequence ID" value="CAF1532105.1"/>
    <property type="molecule type" value="Genomic_DNA"/>
</dbReference>
<evidence type="ECO:0000256" key="2">
    <source>
        <dbReference type="ARBA" id="ARBA00023157"/>
    </source>
</evidence>
<keyword evidence="1 4" id="KW-0732">Signal</keyword>
<dbReference type="Proteomes" id="UP000663823">
    <property type="component" value="Unassembled WGS sequence"/>
</dbReference>
<feature type="transmembrane region" description="Helical" evidence="3">
    <location>
        <begin position="123"/>
        <end position="140"/>
    </location>
</feature>
<dbReference type="Gene3D" id="2.10.60.10">
    <property type="entry name" value="CD59"/>
    <property type="match status" value="1"/>
</dbReference>
<dbReference type="PANTHER" id="PTHR10036">
    <property type="entry name" value="CD59 GLYCOPROTEIN"/>
    <property type="match status" value="1"/>
</dbReference>
<evidence type="ECO:0000256" key="1">
    <source>
        <dbReference type="ARBA" id="ARBA00022729"/>
    </source>
</evidence>
<organism evidence="5 8">
    <name type="scientific">Rotaria sordida</name>
    <dbReference type="NCBI Taxonomy" id="392033"/>
    <lineage>
        <taxon>Eukaryota</taxon>
        <taxon>Metazoa</taxon>
        <taxon>Spiralia</taxon>
        <taxon>Gnathifera</taxon>
        <taxon>Rotifera</taxon>
        <taxon>Eurotatoria</taxon>
        <taxon>Bdelloidea</taxon>
        <taxon>Philodinida</taxon>
        <taxon>Philodinidae</taxon>
        <taxon>Rotaria</taxon>
    </lineage>
</organism>
<dbReference type="EMBL" id="CAJOAX010003709">
    <property type="protein sequence ID" value="CAF3868894.1"/>
    <property type="molecule type" value="Genomic_DNA"/>
</dbReference>
<gene>
    <name evidence="7" type="ORF">OTI717_LOCUS22112</name>
    <name evidence="5" type="ORF">RFH988_LOCUS31948</name>
    <name evidence="6" type="ORF">SEV965_LOCUS37588</name>
</gene>
<comment type="caution">
    <text evidence="5">The sequence shown here is derived from an EMBL/GenBank/DDBJ whole genome shotgun (WGS) entry which is preliminary data.</text>
</comment>
<reference evidence="5" key="1">
    <citation type="submission" date="2021-02" db="EMBL/GenBank/DDBJ databases">
        <authorList>
            <person name="Nowell W R."/>
        </authorList>
    </citation>
    <scope>NUCLEOTIDE SEQUENCE</scope>
</reference>
<keyword evidence="3" id="KW-0812">Transmembrane</keyword>
<keyword evidence="2" id="KW-1015">Disulfide bond</keyword>
<dbReference type="PANTHER" id="PTHR10036:SF3">
    <property type="entry name" value="PROTEIN SLEEPLESS-RELATED"/>
    <property type="match status" value="1"/>
</dbReference>
<dbReference type="OrthoDB" id="6278121at2759"/>
<evidence type="ECO:0000313" key="6">
    <source>
        <dbReference type="EMBL" id="CAF1532105.1"/>
    </source>
</evidence>
<evidence type="ECO:0000313" key="8">
    <source>
        <dbReference type="Proteomes" id="UP000663882"/>
    </source>
</evidence>
<dbReference type="EMBL" id="CAJNOO010003567">
    <property type="protein sequence ID" value="CAF1344177.1"/>
    <property type="molecule type" value="Genomic_DNA"/>
</dbReference>
<dbReference type="AlphaFoldDB" id="A0A815GW61"/>
<dbReference type="InterPro" id="IPR045860">
    <property type="entry name" value="Snake_toxin-like_sf"/>
</dbReference>
<protein>
    <submittedName>
        <fullName evidence="5">Uncharacterized protein</fullName>
    </submittedName>
</protein>
<dbReference type="Proteomes" id="UP000663882">
    <property type="component" value="Unassembled WGS sequence"/>
</dbReference>
<keyword evidence="3" id="KW-1133">Transmembrane helix</keyword>
<proteinExistence type="predicted"/>
<dbReference type="SUPFAM" id="SSF57302">
    <property type="entry name" value="Snake toxin-like"/>
    <property type="match status" value="1"/>
</dbReference>
<evidence type="ECO:0000313" key="7">
    <source>
        <dbReference type="EMBL" id="CAF3868894.1"/>
    </source>
</evidence>
<evidence type="ECO:0000256" key="3">
    <source>
        <dbReference type="SAM" id="Phobius"/>
    </source>
</evidence>
<feature type="chain" id="PRO_5035686665" evidence="4">
    <location>
        <begin position="21"/>
        <end position="145"/>
    </location>
</feature>
<sequence length="145" mass="16937">MNFIYISFFLILNFLSVTNGLECYVCEQQEGNDDKCVKTVRMCQRYEDTCATLILYTTPHEWTPTLERRHYISKGCDTRDSCTRLLYGLASVCTRNWYEDWACVECCQGDRCNRYVVLGSNNIRASLILLVLMIFSIFFIHSSVF</sequence>
<evidence type="ECO:0000256" key="4">
    <source>
        <dbReference type="SAM" id="SignalP"/>
    </source>
</evidence>
<dbReference type="CDD" id="cd23599">
    <property type="entry name" value="TFP_LU_ECD_Cold"/>
    <property type="match status" value="1"/>
</dbReference>
<evidence type="ECO:0000313" key="5">
    <source>
        <dbReference type="EMBL" id="CAF1344177.1"/>
    </source>
</evidence>
<keyword evidence="3" id="KW-0472">Membrane</keyword>
<dbReference type="Proteomes" id="UP000663889">
    <property type="component" value="Unassembled WGS sequence"/>
</dbReference>
<feature type="signal peptide" evidence="4">
    <location>
        <begin position="1"/>
        <end position="20"/>
    </location>
</feature>
<accession>A0A815GW61</accession>